<protein>
    <submittedName>
        <fullName evidence="2">Uncharacterized protein</fullName>
    </submittedName>
</protein>
<keyword evidence="1" id="KW-1133">Transmembrane helix</keyword>
<sequence length="95" mass="10344">LPVSDHPNESEITVNTERKDGYLNVEIGLDVSSAVTTNNWHNAVNSEPMSDEANSEINLIVVAVISNSLLILTGVVLFMCAESHCTKCCKRKTPD</sequence>
<evidence type="ECO:0000256" key="1">
    <source>
        <dbReference type="SAM" id="Phobius"/>
    </source>
</evidence>
<evidence type="ECO:0000313" key="2">
    <source>
        <dbReference type="EMBL" id="OPL20957.1"/>
    </source>
</evidence>
<keyword evidence="1" id="KW-0812">Transmembrane</keyword>
<reference evidence="2 3" key="1">
    <citation type="journal article" date="2016" name="PLoS ONE">
        <title>A First Insight into the Genome of the Filter-Feeder Mussel Mytilus galloprovincialis.</title>
        <authorList>
            <person name="Murgarella M."/>
            <person name="Puiu D."/>
            <person name="Novoa B."/>
            <person name="Figueras A."/>
            <person name="Posada D."/>
            <person name="Canchaya C."/>
        </authorList>
    </citation>
    <scope>NUCLEOTIDE SEQUENCE [LARGE SCALE GENOMIC DNA]</scope>
    <source>
        <tissue evidence="2">Muscle</tissue>
    </source>
</reference>
<dbReference type="Proteomes" id="UP000266721">
    <property type="component" value="Unassembled WGS sequence"/>
</dbReference>
<organism evidence="2 3">
    <name type="scientific">Mytilus galloprovincialis</name>
    <name type="common">Mediterranean mussel</name>
    <dbReference type="NCBI Taxonomy" id="29158"/>
    <lineage>
        <taxon>Eukaryota</taxon>
        <taxon>Metazoa</taxon>
        <taxon>Spiralia</taxon>
        <taxon>Lophotrochozoa</taxon>
        <taxon>Mollusca</taxon>
        <taxon>Bivalvia</taxon>
        <taxon>Autobranchia</taxon>
        <taxon>Pteriomorphia</taxon>
        <taxon>Mytilida</taxon>
        <taxon>Mytiloidea</taxon>
        <taxon>Mytilidae</taxon>
        <taxon>Mytilinae</taxon>
        <taxon>Mytilus</taxon>
    </lineage>
</organism>
<feature type="non-terminal residue" evidence="2">
    <location>
        <position position="95"/>
    </location>
</feature>
<dbReference type="AlphaFoldDB" id="A0A3R5THX2"/>
<gene>
    <name evidence="2" type="ORF">AM593_09389</name>
</gene>
<keyword evidence="3" id="KW-1185">Reference proteome</keyword>
<accession>A0A3R5THX2</accession>
<name>A0A3R5THX2_MYTGA</name>
<proteinExistence type="predicted"/>
<feature type="transmembrane region" description="Helical" evidence="1">
    <location>
        <begin position="57"/>
        <end position="81"/>
    </location>
</feature>
<dbReference type="EMBL" id="KV597249">
    <property type="protein sequence ID" value="OPL20957.1"/>
    <property type="molecule type" value="Genomic_DNA"/>
</dbReference>
<evidence type="ECO:0000313" key="3">
    <source>
        <dbReference type="Proteomes" id="UP000266721"/>
    </source>
</evidence>
<feature type="non-terminal residue" evidence="2">
    <location>
        <position position="1"/>
    </location>
</feature>
<keyword evidence="1" id="KW-0472">Membrane</keyword>